<evidence type="ECO:0000259" key="2">
    <source>
        <dbReference type="Pfam" id="PF13648"/>
    </source>
</evidence>
<dbReference type="RefSeq" id="WP_229961848.1">
    <property type="nucleotide sequence ID" value="NZ_JAJJWI010000016.1"/>
</dbReference>
<name>A0ABW4WT01_9BACT</name>
<organism evidence="3 4">
    <name type="scientific">Pontibacter silvestris</name>
    <dbReference type="NCBI Taxonomy" id="2305183"/>
    <lineage>
        <taxon>Bacteria</taxon>
        <taxon>Pseudomonadati</taxon>
        <taxon>Bacteroidota</taxon>
        <taxon>Cytophagia</taxon>
        <taxon>Cytophagales</taxon>
        <taxon>Hymenobacteraceae</taxon>
        <taxon>Pontibacter</taxon>
    </lineage>
</organism>
<dbReference type="Proteomes" id="UP001597369">
    <property type="component" value="Unassembled WGS sequence"/>
</dbReference>
<feature type="domain" description="Lipocalin-like" evidence="2">
    <location>
        <begin position="45"/>
        <end position="127"/>
    </location>
</feature>
<keyword evidence="1" id="KW-0732">Signal</keyword>
<gene>
    <name evidence="3" type="ORF">ACFSKU_02725</name>
</gene>
<dbReference type="Pfam" id="PF13648">
    <property type="entry name" value="Lipocalin_4"/>
    <property type="match status" value="1"/>
</dbReference>
<dbReference type="InterPro" id="IPR024311">
    <property type="entry name" value="Lipocalin-like"/>
</dbReference>
<feature type="chain" id="PRO_5047187515" evidence="1">
    <location>
        <begin position="24"/>
        <end position="150"/>
    </location>
</feature>
<protein>
    <submittedName>
        <fullName evidence="3">Lipocalin family protein</fullName>
    </submittedName>
</protein>
<evidence type="ECO:0000256" key="1">
    <source>
        <dbReference type="SAM" id="SignalP"/>
    </source>
</evidence>
<evidence type="ECO:0000313" key="4">
    <source>
        <dbReference type="Proteomes" id="UP001597369"/>
    </source>
</evidence>
<sequence>MLNLRLLSFFFLSLLTLTFISCSDDDNDEDTVEPSRVELLTAAIWNGNKITSENPIATPLLPSAESITIKFNEDGTYVATFEYDNTPYEVPGNWELTDDTIVLNLGLGDYMFREADITELTSTNLTLKGDVAVDFQGEELLVPIELYLVR</sequence>
<reference evidence="4" key="1">
    <citation type="journal article" date="2019" name="Int. J. Syst. Evol. Microbiol.">
        <title>The Global Catalogue of Microorganisms (GCM) 10K type strain sequencing project: providing services to taxonomists for standard genome sequencing and annotation.</title>
        <authorList>
            <consortium name="The Broad Institute Genomics Platform"/>
            <consortium name="The Broad Institute Genome Sequencing Center for Infectious Disease"/>
            <person name="Wu L."/>
            <person name="Ma J."/>
        </authorList>
    </citation>
    <scope>NUCLEOTIDE SEQUENCE [LARGE SCALE GENOMIC DNA]</scope>
    <source>
        <strain evidence="4">JCM 16545</strain>
    </source>
</reference>
<evidence type="ECO:0000313" key="3">
    <source>
        <dbReference type="EMBL" id="MFD2065782.1"/>
    </source>
</evidence>
<dbReference type="EMBL" id="JBHUHV010000008">
    <property type="protein sequence ID" value="MFD2065782.1"/>
    <property type="molecule type" value="Genomic_DNA"/>
</dbReference>
<dbReference type="PROSITE" id="PS51257">
    <property type="entry name" value="PROKAR_LIPOPROTEIN"/>
    <property type="match status" value="1"/>
</dbReference>
<comment type="caution">
    <text evidence="3">The sequence shown here is derived from an EMBL/GenBank/DDBJ whole genome shotgun (WGS) entry which is preliminary data.</text>
</comment>
<keyword evidence="4" id="KW-1185">Reference proteome</keyword>
<feature type="signal peptide" evidence="1">
    <location>
        <begin position="1"/>
        <end position="23"/>
    </location>
</feature>
<proteinExistence type="predicted"/>
<accession>A0ABW4WT01</accession>